<keyword evidence="2 7" id="KW-0349">Heme</keyword>
<dbReference type="GO" id="GO:0005506">
    <property type="term" value="F:iron ion binding"/>
    <property type="evidence" value="ECO:0007669"/>
    <property type="project" value="InterPro"/>
</dbReference>
<evidence type="ECO:0000256" key="3">
    <source>
        <dbReference type="ARBA" id="ARBA00022723"/>
    </source>
</evidence>
<evidence type="ECO:0000256" key="7">
    <source>
        <dbReference type="RuleBase" id="RU000461"/>
    </source>
</evidence>
<keyword evidence="6 7" id="KW-0503">Monooxygenase</keyword>
<dbReference type="EMBL" id="QUNO01000003">
    <property type="protein sequence ID" value="REH52074.1"/>
    <property type="molecule type" value="Genomic_DNA"/>
</dbReference>
<dbReference type="OrthoDB" id="5500002at2"/>
<evidence type="ECO:0000256" key="5">
    <source>
        <dbReference type="ARBA" id="ARBA00023004"/>
    </source>
</evidence>
<comment type="similarity">
    <text evidence="1 7">Belongs to the cytochrome P450 family.</text>
</comment>
<dbReference type="InterPro" id="IPR001128">
    <property type="entry name" value="Cyt_P450"/>
</dbReference>
<dbReference type="PRINTS" id="PR00359">
    <property type="entry name" value="BP450"/>
</dbReference>
<dbReference type="GO" id="GO:0016705">
    <property type="term" value="F:oxidoreductase activity, acting on paired donors, with incorporation or reduction of molecular oxygen"/>
    <property type="evidence" value="ECO:0007669"/>
    <property type="project" value="InterPro"/>
</dbReference>
<dbReference type="InterPro" id="IPR017972">
    <property type="entry name" value="Cyt_P450_CS"/>
</dbReference>
<dbReference type="Gene3D" id="1.10.630.10">
    <property type="entry name" value="Cytochrome P450"/>
    <property type="match status" value="1"/>
</dbReference>
<gene>
    <name evidence="8" type="ORF">BCF44_103523</name>
</gene>
<proteinExistence type="inferred from homology"/>
<evidence type="ECO:0000256" key="1">
    <source>
        <dbReference type="ARBA" id="ARBA00010617"/>
    </source>
</evidence>
<name>A0A3E0I030_9PSEU</name>
<dbReference type="InterPro" id="IPR002397">
    <property type="entry name" value="Cyt_P450_B"/>
</dbReference>
<dbReference type="InterPro" id="IPR036396">
    <property type="entry name" value="Cyt_P450_sf"/>
</dbReference>
<dbReference type="Proteomes" id="UP000256269">
    <property type="component" value="Unassembled WGS sequence"/>
</dbReference>
<dbReference type="FunFam" id="1.10.630.10:FF:000018">
    <property type="entry name" value="Cytochrome P450 monooxygenase"/>
    <property type="match status" value="1"/>
</dbReference>
<evidence type="ECO:0000313" key="9">
    <source>
        <dbReference type="Proteomes" id="UP000256269"/>
    </source>
</evidence>
<dbReference type="Pfam" id="PF00067">
    <property type="entry name" value="p450"/>
    <property type="match status" value="1"/>
</dbReference>
<dbReference type="PROSITE" id="PS00086">
    <property type="entry name" value="CYTOCHROME_P450"/>
    <property type="match status" value="1"/>
</dbReference>
<reference evidence="8 9" key="1">
    <citation type="submission" date="2018-08" db="EMBL/GenBank/DDBJ databases">
        <title>Genomic Encyclopedia of Archaeal and Bacterial Type Strains, Phase II (KMG-II): from individual species to whole genera.</title>
        <authorList>
            <person name="Goeker M."/>
        </authorList>
    </citation>
    <scope>NUCLEOTIDE SEQUENCE [LARGE SCALE GENOMIC DNA]</scope>
    <source>
        <strain evidence="8 9">DSM 45791</strain>
    </source>
</reference>
<dbReference type="PANTHER" id="PTHR46696:SF1">
    <property type="entry name" value="CYTOCHROME P450 YJIB-RELATED"/>
    <property type="match status" value="1"/>
</dbReference>
<dbReference type="SUPFAM" id="SSF48264">
    <property type="entry name" value="Cytochrome P450"/>
    <property type="match status" value="1"/>
</dbReference>
<dbReference type="RefSeq" id="WP_116174064.1">
    <property type="nucleotide sequence ID" value="NZ_CP144375.1"/>
</dbReference>
<sequence>MTGTETAPDELFTYEFFQDPQSFQAALRAEAPARPVVTPNGFRVWLVTRYEEAKAVLADPTVQKNSAGMNAVSAKNRTVEGEGRPFADELNQHMLAMDPPDHTRLRRLVTKAFTARRIEQMRPRIEEITAELLAKLTAGDQVDLLDVFAFPLPITVISELLGVDDEDREAFRRNSNTIISSAGPEEVGAAGRWMVGYFMKLVADKRANPGDDLLSALIETSEDSDRFSEQELVSMAFLLLIAGHETTVNLIGNGVLALLTNPEQLARLKADPSLMPGAVEEFLRFRSPVNMSTFRFTTEPVVVGDVTIPAESLVLVGLGSANRDEDRFEHADQLDITRPVGGHLAFGHGIHYCLGAPLARLEGEIAFRGLLAAFPDLKLAVEPSELQWRISVLVHGLEKLPVIL</sequence>
<dbReference type="GO" id="GO:0020037">
    <property type="term" value="F:heme binding"/>
    <property type="evidence" value="ECO:0007669"/>
    <property type="project" value="InterPro"/>
</dbReference>
<dbReference type="PANTHER" id="PTHR46696">
    <property type="entry name" value="P450, PUTATIVE (EUROFUNG)-RELATED"/>
    <property type="match status" value="1"/>
</dbReference>
<evidence type="ECO:0000313" key="8">
    <source>
        <dbReference type="EMBL" id="REH52074.1"/>
    </source>
</evidence>
<keyword evidence="3 7" id="KW-0479">Metal-binding</keyword>
<dbReference type="CDD" id="cd11029">
    <property type="entry name" value="CYP107-like"/>
    <property type="match status" value="1"/>
</dbReference>
<evidence type="ECO:0000256" key="4">
    <source>
        <dbReference type="ARBA" id="ARBA00023002"/>
    </source>
</evidence>
<protein>
    <submittedName>
        <fullName evidence="8">Cytochrome P450</fullName>
    </submittedName>
</protein>
<keyword evidence="9" id="KW-1185">Reference proteome</keyword>
<dbReference type="GO" id="GO:0004497">
    <property type="term" value="F:monooxygenase activity"/>
    <property type="evidence" value="ECO:0007669"/>
    <property type="project" value="UniProtKB-KW"/>
</dbReference>
<comment type="caution">
    <text evidence="8">The sequence shown here is derived from an EMBL/GenBank/DDBJ whole genome shotgun (WGS) entry which is preliminary data.</text>
</comment>
<accession>A0A3E0I030</accession>
<dbReference type="AlphaFoldDB" id="A0A3E0I030"/>
<evidence type="ECO:0000256" key="2">
    <source>
        <dbReference type="ARBA" id="ARBA00022617"/>
    </source>
</evidence>
<organism evidence="8 9">
    <name type="scientific">Kutzneria buriramensis</name>
    <dbReference type="NCBI Taxonomy" id="1045776"/>
    <lineage>
        <taxon>Bacteria</taxon>
        <taxon>Bacillati</taxon>
        <taxon>Actinomycetota</taxon>
        <taxon>Actinomycetes</taxon>
        <taxon>Pseudonocardiales</taxon>
        <taxon>Pseudonocardiaceae</taxon>
        <taxon>Kutzneria</taxon>
    </lineage>
</organism>
<evidence type="ECO:0000256" key="6">
    <source>
        <dbReference type="ARBA" id="ARBA00023033"/>
    </source>
</evidence>
<keyword evidence="5 7" id="KW-0408">Iron</keyword>
<keyword evidence="4 7" id="KW-0560">Oxidoreductase</keyword>